<comment type="caution">
    <text evidence="3">The sequence shown here is derived from an EMBL/GenBank/DDBJ whole genome shotgun (WGS) entry which is preliminary data.</text>
</comment>
<dbReference type="EMBL" id="JAHRIP010066773">
    <property type="protein sequence ID" value="MEQ2307028.1"/>
    <property type="molecule type" value="Genomic_DNA"/>
</dbReference>
<sequence>MALSLGLRGHHCKVDTLSLNQCKLGKSCCAALASIFKSGSSQLNILDLSLNNLKDAGVVLLVAGLTSPNCKLEILRLSWCGLTQKSCSYISSTLITDFCQVRELDLSGNNLSGPGFGLLCSGLKSQHCKLETLKLNECSLQKCCADIALVLSTNNSHLKELDLSGNDIEDLEVELLSNGIANPNCTLETVRLSFCSITVKGCSRGFGTELQSFPHEAAGP</sequence>
<evidence type="ECO:0000313" key="3">
    <source>
        <dbReference type="EMBL" id="MEQ2307028.1"/>
    </source>
</evidence>
<dbReference type="InterPro" id="IPR051261">
    <property type="entry name" value="NLR"/>
</dbReference>
<gene>
    <name evidence="3" type="ORF">AMECASPLE_014058</name>
</gene>
<dbReference type="InterPro" id="IPR001611">
    <property type="entry name" value="Leu-rich_rpt"/>
</dbReference>
<keyword evidence="2" id="KW-0677">Repeat</keyword>
<proteinExistence type="predicted"/>
<dbReference type="PROSITE" id="PS51450">
    <property type="entry name" value="LRR"/>
    <property type="match status" value="1"/>
</dbReference>
<evidence type="ECO:0000256" key="1">
    <source>
        <dbReference type="ARBA" id="ARBA00022614"/>
    </source>
</evidence>
<dbReference type="Gene3D" id="3.80.10.10">
    <property type="entry name" value="Ribonuclease Inhibitor"/>
    <property type="match status" value="1"/>
</dbReference>
<dbReference type="Pfam" id="PF13516">
    <property type="entry name" value="LRR_6"/>
    <property type="match status" value="4"/>
</dbReference>
<organism evidence="3 4">
    <name type="scientific">Ameca splendens</name>
    <dbReference type="NCBI Taxonomy" id="208324"/>
    <lineage>
        <taxon>Eukaryota</taxon>
        <taxon>Metazoa</taxon>
        <taxon>Chordata</taxon>
        <taxon>Craniata</taxon>
        <taxon>Vertebrata</taxon>
        <taxon>Euteleostomi</taxon>
        <taxon>Actinopterygii</taxon>
        <taxon>Neopterygii</taxon>
        <taxon>Teleostei</taxon>
        <taxon>Neoteleostei</taxon>
        <taxon>Acanthomorphata</taxon>
        <taxon>Ovalentaria</taxon>
        <taxon>Atherinomorphae</taxon>
        <taxon>Cyprinodontiformes</taxon>
        <taxon>Goodeidae</taxon>
        <taxon>Ameca</taxon>
    </lineage>
</organism>
<keyword evidence="4" id="KW-1185">Reference proteome</keyword>
<dbReference type="InterPro" id="IPR032675">
    <property type="entry name" value="LRR_dom_sf"/>
</dbReference>
<evidence type="ECO:0000256" key="2">
    <source>
        <dbReference type="ARBA" id="ARBA00022737"/>
    </source>
</evidence>
<dbReference type="Pfam" id="PF00560">
    <property type="entry name" value="LRR_1"/>
    <property type="match status" value="1"/>
</dbReference>
<name>A0ABV0ZLB1_9TELE</name>
<dbReference type="Proteomes" id="UP001469553">
    <property type="component" value="Unassembled WGS sequence"/>
</dbReference>
<reference evidence="3 4" key="1">
    <citation type="submission" date="2021-06" db="EMBL/GenBank/DDBJ databases">
        <authorList>
            <person name="Palmer J.M."/>
        </authorList>
    </citation>
    <scope>NUCLEOTIDE SEQUENCE [LARGE SCALE GENOMIC DNA]</scope>
    <source>
        <strain evidence="3 4">AS_MEX2019</strain>
        <tissue evidence="3">Muscle</tissue>
    </source>
</reference>
<dbReference type="SUPFAM" id="SSF52047">
    <property type="entry name" value="RNI-like"/>
    <property type="match status" value="1"/>
</dbReference>
<dbReference type="PANTHER" id="PTHR24106">
    <property type="entry name" value="NACHT, LRR AND CARD DOMAINS-CONTAINING"/>
    <property type="match status" value="1"/>
</dbReference>
<keyword evidence="1" id="KW-0433">Leucine-rich repeat</keyword>
<protein>
    <submittedName>
        <fullName evidence="3">Uncharacterized protein</fullName>
    </submittedName>
</protein>
<dbReference type="SMART" id="SM00368">
    <property type="entry name" value="LRR_RI"/>
    <property type="match status" value="6"/>
</dbReference>
<accession>A0ABV0ZLB1</accession>
<evidence type="ECO:0000313" key="4">
    <source>
        <dbReference type="Proteomes" id="UP001469553"/>
    </source>
</evidence>